<accession>A0A4Z2FZ11</accession>
<keyword evidence="2" id="KW-1185">Reference proteome</keyword>
<evidence type="ECO:0000313" key="1">
    <source>
        <dbReference type="EMBL" id="TNN46221.1"/>
    </source>
</evidence>
<dbReference type="PANTHER" id="PTHR47609:SF1">
    <property type="entry name" value="MICOS COMPLEX SUBUNIT MIC25"/>
    <property type="match status" value="1"/>
</dbReference>
<evidence type="ECO:0000313" key="2">
    <source>
        <dbReference type="Proteomes" id="UP000314294"/>
    </source>
</evidence>
<gene>
    <name evidence="1" type="primary">chchd6a_2</name>
    <name evidence="1" type="ORF">EYF80_043571</name>
</gene>
<comment type="caution">
    <text evidence="1">The sequence shown here is derived from an EMBL/GenBank/DDBJ whole genome shotgun (WGS) entry which is preliminary data.</text>
</comment>
<reference evidence="1 2" key="1">
    <citation type="submission" date="2019-03" db="EMBL/GenBank/DDBJ databases">
        <title>First draft genome of Liparis tanakae, snailfish: a comprehensive survey of snailfish specific genes.</title>
        <authorList>
            <person name="Kim W."/>
            <person name="Song I."/>
            <person name="Jeong J.-H."/>
            <person name="Kim D."/>
            <person name="Kim S."/>
            <person name="Ryu S."/>
            <person name="Song J.Y."/>
            <person name="Lee S.K."/>
        </authorList>
    </citation>
    <scope>NUCLEOTIDE SEQUENCE [LARGE SCALE GENOMIC DNA]</scope>
    <source>
        <tissue evidence="1">Muscle</tissue>
    </source>
</reference>
<dbReference type="EMBL" id="SRLO01000801">
    <property type="protein sequence ID" value="TNN46221.1"/>
    <property type="molecule type" value="Genomic_DNA"/>
</dbReference>
<dbReference type="GO" id="GO:0061617">
    <property type="term" value="C:MICOS complex"/>
    <property type="evidence" value="ECO:0007669"/>
    <property type="project" value="InterPro"/>
</dbReference>
<dbReference type="OrthoDB" id="70030at2759"/>
<dbReference type="PROSITE" id="PS51808">
    <property type="entry name" value="CHCH"/>
    <property type="match status" value="1"/>
</dbReference>
<name>A0A4Z2FZ11_9TELE</name>
<dbReference type="AlphaFoldDB" id="A0A4Z2FZ11"/>
<dbReference type="InterPro" id="IPR042860">
    <property type="entry name" value="MIC25"/>
</dbReference>
<sequence>MLFDVYEGHGEVGDEPLYLAVIGMEGWESMSEGVWRYKIGEKRMFADVCPQSIEKLSGCRSRNTDPVCLGLQAQISSCYRDNRDQTLRCSDLAKEYMRCINAAKKRFTFLNWIHCCIIQKQRRAPLLERVHRCSSLKLHIHGKLGKEMGSEAREGGVELELEAECWELALPELVPRRHLKCSFDRTAHRAKSRASASSVICLVTRKAFKRGASAFHTNILARVAPPPLCRA</sequence>
<organism evidence="1 2">
    <name type="scientific">Liparis tanakae</name>
    <name type="common">Tanaka's snailfish</name>
    <dbReference type="NCBI Taxonomy" id="230148"/>
    <lineage>
        <taxon>Eukaryota</taxon>
        <taxon>Metazoa</taxon>
        <taxon>Chordata</taxon>
        <taxon>Craniata</taxon>
        <taxon>Vertebrata</taxon>
        <taxon>Euteleostomi</taxon>
        <taxon>Actinopterygii</taxon>
        <taxon>Neopterygii</taxon>
        <taxon>Teleostei</taxon>
        <taxon>Neoteleostei</taxon>
        <taxon>Acanthomorphata</taxon>
        <taxon>Eupercaria</taxon>
        <taxon>Perciformes</taxon>
        <taxon>Cottioidei</taxon>
        <taxon>Cottales</taxon>
        <taxon>Liparidae</taxon>
        <taxon>Liparis</taxon>
    </lineage>
</organism>
<dbReference type="Proteomes" id="UP000314294">
    <property type="component" value="Unassembled WGS sequence"/>
</dbReference>
<proteinExistence type="predicted"/>
<protein>
    <submittedName>
        <fullName evidence="1">MICOS complex subunit mic25a</fullName>
    </submittedName>
</protein>
<dbReference type="PANTHER" id="PTHR47609">
    <property type="entry name" value="MICOS COMPLEX SUBUNIT MIC25"/>
    <property type="match status" value="1"/>
</dbReference>